<dbReference type="Proteomes" id="UP000410492">
    <property type="component" value="Unassembled WGS sequence"/>
</dbReference>
<gene>
    <name evidence="1" type="ORF">CALMAC_LOCUS16953</name>
</gene>
<accession>A0A653DH15</accession>
<organism evidence="1 2">
    <name type="scientific">Callosobruchus maculatus</name>
    <name type="common">Southern cowpea weevil</name>
    <name type="synonym">Pulse bruchid</name>
    <dbReference type="NCBI Taxonomy" id="64391"/>
    <lineage>
        <taxon>Eukaryota</taxon>
        <taxon>Metazoa</taxon>
        <taxon>Ecdysozoa</taxon>
        <taxon>Arthropoda</taxon>
        <taxon>Hexapoda</taxon>
        <taxon>Insecta</taxon>
        <taxon>Pterygota</taxon>
        <taxon>Neoptera</taxon>
        <taxon>Endopterygota</taxon>
        <taxon>Coleoptera</taxon>
        <taxon>Polyphaga</taxon>
        <taxon>Cucujiformia</taxon>
        <taxon>Chrysomeloidea</taxon>
        <taxon>Chrysomelidae</taxon>
        <taxon>Bruchinae</taxon>
        <taxon>Bruchini</taxon>
        <taxon>Callosobruchus</taxon>
    </lineage>
</organism>
<dbReference type="AlphaFoldDB" id="A0A653DH15"/>
<keyword evidence="2" id="KW-1185">Reference proteome</keyword>
<sequence length="82" mass="10045">MHYDYEYILYKFVYCDSTKFGWSRGYSANDLKNCVSHITRRLGKTKDYSLHVLLKCKFKENDRKSIREERKKKYTIKVDIDY</sequence>
<evidence type="ECO:0000313" key="2">
    <source>
        <dbReference type="Proteomes" id="UP000410492"/>
    </source>
</evidence>
<proteinExistence type="predicted"/>
<protein>
    <submittedName>
        <fullName evidence="1">Uncharacterized protein</fullName>
    </submittedName>
</protein>
<reference evidence="1 2" key="1">
    <citation type="submission" date="2019-01" db="EMBL/GenBank/DDBJ databases">
        <authorList>
            <person name="Sayadi A."/>
        </authorList>
    </citation>
    <scope>NUCLEOTIDE SEQUENCE [LARGE SCALE GENOMIC DNA]</scope>
</reference>
<dbReference type="EMBL" id="CAACVG010011707">
    <property type="protein sequence ID" value="VEN58647.1"/>
    <property type="molecule type" value="Genomic_DNA"/>
</dbReference>
<name>A0A653DH15_CALMS</name>
<evidence type="ECO:0000313" key="1">
    <source>
        <dbReference type="EMBL" id="VEN58647.1"/>
    </source>
</evidence>
<dbReference type="OrthoDB" id="2985014at2759"/>